<evidence type="ECO:0000313" key="2">
    <source>
        <dbReference type="EMBL" id="AZS39158.1"/>
    </source>
</evidence>
<organism evidence="2 3">
    <name type="scientific">Microbacterium oxydans</name>
    <dbReference type="NCBI Taxonomy" id="82380"/>
    <lineage>
        <taxon>Bacteria</taxon>
        <taxon>Bacillati</taxon>
        <taxon>Actinomycetota</taxon>
        <taxon>Actinomycetes</taxon>
        <taxon>Micrococcales</taxon>
        <taxon>Microbacteriaceae</taxon>
        <taxon>Microbacterium</taxon>
    </lineage>
</organism>
<evidence type="ECO:0000313" key="3">
    <source>
        <dbReference type="Proteomes" id="UP000274841"/>
    </source>
</evidence>
<protein>
    <recommendedName>
        <fullName evidence="1">SnoaL-like domain-containing protein</fullName>
    </recommendedName>
</protein>
<dbReference type="InterPro" id="IPR037401">
    <property type="entry name" value="SnoaL-like"/>
</dbReference>
<dbReference type="EMBL" id="CP031422">
    <property type="protein sequence ID" value="AZS39158.1"/>
    <property type="molecule type" value="Genomic_DNA"/>
</dbReference>
<name>A0A3Q9J4I7_9MICO</name>
<dbReference type="Pfam" id="PF12680">
    <property type="entry name" value="SnoaL_2"/>
    <property type="match status" value="1"/>
</dbReference>
<dbReference type="SUPFAM" id="SSF54427">
    <property type="entry name" value="NTF2-like"/>
    <property type="match status" value="1"/>
</dbReference>
<dbReference type="RefSeq" id="WP_127011665.1">
    <property type="nucleotide sequence ID" value="NZ_CP031422.1"/>
</dbReference>
<evidence type="ECO:0000259" key="1">
    <source>
        <dbReference type="Pfam" id="PF12680"/>
    </source>
</evidence>
<proteinExistence type="predicted"/>
<dbReference type="Gene3D" id="3.10.450.50">
    <property type="match status" value="1"/>
</dbReference>
<accession>A0A3Q9J4I7</accession>
<sequence length="120" mass="13904">MTTAGEDWTRAYIEAWKSNDPERIGALFTHDARYLTSPDSEPRVGREAIVSGWIEDGDEPGSWTFEWEVLHEVDGFVVVQGRTEYPAERDYLNLWIIRLAPDGRATEFTEWYMPRPHAES</sequence>
<dbReference type="InterPro" id="IPR032710">
    <property type="entry name" value="NTF2-like_dom_sf"/>
</dbReference>
<dbReference type="KEGG" id="moy:CVS54_00459"/>
<dbReference type="AlphaFoldDB" id="A0A3Q9J4I7"/>
<dbReference type="Proteomes" id="UP000274841">
    <property type="component" value="Chromosome"/>
</dbReference>
<feature type="domain" description="SnoaL-like" evidence="1">
    <location>
        <begin position="10"/>
        <end position="105"/>
    </location>
</feature>
<reference evidence="2 3" key="1">
    <citation type="submission" date="2018-08" db="EMBL/GenBank/DDBJ databases">
        <title>Microbacterium oxydans strain HG3.</title>
        <authorList>
            <person name="ORTET P."/>
        </authorList>
    </citation>
    <scope>NUCLEOTIDE SEQUENCE [LARGE SCALE GENOMIC DNA]</scope>
    <source>
        <strain evidence="2 3">HG3</strain>
    </source>
</reference>
<gene>
    <name evidence="2" type="ORF">CVS54_00459</name>
</gene>